<keyword evidence="19" id="KW-1185">Reference proteome</keyword>
<dbReference type="GO" id="GO:0043137">
    <property type="term" value="P:DNA replication, removal of RNA primer"/>
    <property type="evidence" value="ECO:0007669"/>
    <property type="project" value="TreeGrafter"/>
</dbReference>
<dbReference type="GO" id="GO:0032299">
    <property type="term" value="C:ribonuclease H2 complex"/>
    <property type="evidence" value="ECO:0007669"/>
    <property type="project" value="TreeGrafter"/>
</dbReference>
<evidence type="ECO:0000256" key="1">
    <source>
        <dbReference type="ARBA" id="ARBA00000077"/>
    </source>
</evidence>
<evidence type="ECO:0000256" key="9">
    <source>
        <dbReference type="ARBA" id="ARBA00022722"/>
    </source>
</evidence>
<accession>U4TZ46</accession>
<evidence type="ECO:0000256" key="12">
    <source>
        <dbReference type="ARBA" id="ARBA00022801"/>
    </source>
</evidence>
<dbReference type="Gene3D" id="3.30.420.10">
    <property type="entry name" value="Ribonuclease H-like superfamily/Ribonuclease H"/>
    <property type="match status" value="1"/>
</dbReference>
<proteinExistence type="inferred from homology"/>
<feature type="domain" description="RNase H type-2" evidence="17">
    <location>
        <begin position="73"/>
        <end position="264"/>
    </location>
</feature>
<dbReference type="STRING" id="1231336.L248_0266"/>
<dbReference type="EMBL" id="KI271582">
    <property type="protein sequence ID" value="ERL66587.1"/>
    <property type="molecule type" value="Genomic_DNA"/>
</dbReference>
<evidence type="ECO:0000313" key="19">
    <source>
        <dbReference type="Proteomes" id="UP000030647"/>
    </source>
</evidence>
<dbReference type="GO" id="GO:0005737">
    <property type="term" value="C:cytoplasm"/>
    <property type="evidence" value="ECO:0007669"/>
    <property type="project" value="UniProtKB-SubCell"/>
</dbReference>
<feature type="binding site" evidence="14 15">
    <location>
        <position position="79"/>
    </location>
    <ligand>
        <name>a divalent metal cation</name>
        <dbReference type="ChEBI" id="CHEBI:60240"/>
    </ligand>
</feature>
<evidence type="ECO:0000313" key="18">
    <source>
        <dbReference type="EMBL" id="ERL66587.1"/>
    </source>
</evidence>
<dbReference type="NCBIfam" id="NF000595">
    <property type="entry name" value="PRK00015.1-3"/>
    <property type="match status" value="1"/>
</dbReference>
<comment type="function">
    <text evidence="3 14 16">Endonuclease that specifically degrades the RNA of RNA-DNA hybrids.</text>
</comment>
<comment type="similarity">
    <text evidence="5 14 16">Belongs to the RNase HII family.</text>
</comment>
<reference evidence="19" key="1">
    <citation type="journal article" date="2013" name="Genome Announc.">
        <title>Whole-Genome Sequencing of Lactobacillus shenzhenensis Strain LY-73T.</title>
        <authorList>
            <person name="Lin Z."/>
            <person name="Liu Z."/>
            <person name="Yang R."/>
            <person name="Zou Y."/>
            <person name="Wan D."/>
            <person name="Chen J."/>
            <person name="Guo M."/>
            <person name="Zhao J."/>
            <person name="Fang C."/>
            <person name="Yang R."/>
            <person name="Liu F."/>
        </authorList>
    </citation>
    <scope>NUCLEOTIDE SEQUENCE [LARGE SCALE GENOMIC DNA]</scope>
    <source>
        <strain evidence="19">LY-73</strain>
    </source>
</reference>
<dbReference type="HAMAP" id="MF_00052_B">
    <property type="entry name" value="RNase_HII_B"/>
    <property type="match status" value="1"/>
</dbReference>
<evidence type="ECO:0000256" key="3">
    <source>
        <dbReference type="ARBA" id="ARBA00004065"/>
    </source>
</evidence>
<evidence type="ECO:0000256" key="13">
    <source>
        <dbReference type="ARBA" id="ARBA00023211"/>
    </source>
</evidence>
<evidence type="ECO:0000256" key="15">
    <source>
        <dbReference type="PROSITE-ProRule" id="PRU01319"/>
    </source>
</evidence>
<evidence type="ECO:0000256" key="5">
    <source>
        <dbReference type="ARBA" id="ARBA00007383"/>
    </source>
</evidence>
<evidence type="ECO:0000256" key="16">
    <source>
        <dbReference type="RuleBase" id="RU003515"/>
    </source>
</evidence>
<dbReference type="eggNOG" id="COG0164">
    <property type="taxonomic scope" value="Bacteria"/>
</dbReference>
<dbReference type="RefSeq" id="WP_022528213.1">
    <property type="nucleotide sequence ID" value="NZ_KI271582.1"/>
</dbReference>
<evidence type="ECO:0000256" key="2">
    <source>
        <dbReference type="ARBA" id="ARBA00001946"/>
    </source>
</evidence>
<dbReference type="AlphaFoldDB" id="U4TZ46"/>
<dbReference type="GO" id="GO:0003723">
    <property type="term" value="F:RNA binding"/>
    <property type="evidence" value="ECO:0007669"/>
    <property type="project" value="UniProtKB-UniRule"/>
</dbReference>
<feature type="binding site" evidence="14 15">
    <location>
        <position position="80"/>
    </location>
    <ligand>
        <name>a divalent metal cation</name>
        <dbReference type="ChEBI" id="CHEBI:60240"/>
    </ligand>
</feature>
<evidence type="ECO:0000256" key="4">
    <source>
        <dbReference type="ARBA" id="ARBA00004496"/>
    </source>
</evidence>
<dbReference type="FunFam" id="3.30.420.10:FF:000006">
    <property type="entry name" value="Ribonuclease HII"/>
    <property type="match status" value="1"/>
</dbReference>
<keyword evidence="13 14" id="KW-0464">Manganese</keyword>
<comment type="catalytic activity">
    <reaction evidence="1 14 15 16">
        <text>Endonucleolytic cleavage to 5'-phosphomonoester.</text>
        <dbReference type="EC" id="3.1.26.4"/>
    </reaction>
</comment>
<dbReference type="InterPro" id="IPR001352">
    <property type="entry name" value="RNase_HII/HIII"/>
</dbReference>
<dbReference type="EC" id="3.1.26.4" evidence="6 14"/>
<feature type="binding site" evidence="14 15">
    <location>
        <position position="175"/>
    </location>
    <ligand>
        <name>a divalent metal cation</name>
        <dbReference type="ChEBI" id="CHEBI:60240"/>
    </ligand>
</feature>
<dbReference type="InterPro" id="IPR024567">
    <property type="entry name" value="RNase_HII/HIII_dom"/>
</dbReference>
<dbReference type="PANTHER" id="PTHR10954:SF18">
    <property type="entry name" value="RIBONUCLEASE HII"/>
    <property type="match status" value="1"/>
</dbReference>
<keyword evidence="11 14" id="KW-0255">Endonuclease</keyword>
<dbReference type="HOGENOM" id="CLU_036532_2_1_9"/>
<evidence type="ECO:0000256" key="7">
    <source>
        <dbReference type="ARBA" id="ARBA00019179"/>
    </source>
</evidence>
<dbReference type="InterPro" id="IPR036397">
    <property type="entry name" value="RNaseH_sf"/>
</dbReference>
<keyword evidence="10 14" id="KW-0479">Metal-binding</keyword>
<sequence length="264" mass="28272">MTPPAKHSLTALRQALAAGTLAAADIAALAEDPRAGAQQLYARYQRHQAHQAAAAASFAQRLQFEQDLWPQYPQIAGIDEVGRGPLAGPVITCAVVFPRDVALDQDLVAVNDSKQLTPAKRLALFNLIMAEASDVALGLATAAEIDQHNIYHATEIAMARAVAALWHQPDYLLVDAMHVPVAVPQCKLIKGDARSVSIGAASIIAKVCRDRLMDTYDSVYPGYGFRHNAGYGTAEHLAGLQAYGVTPIHRRSFAPVQAALHADK</sequence>
<comment type="subcellular location">
    <subcellularLocation>
        <location evidence="4 14">Cytoplasm</location>
    </subcellularLocation>
</comment>
<evidence type="ECO:0000256" key="8">
    <source>
        <dbReference type="ARBA" id="ARBA00022490"/>
    </source>
</evidence>
<dbReference type="Pfam" id="PF01351">
    <property type="entry name" value="RNase_HII"/>
    <property type="match status" value="1"/>
</dbReference>
<dbReference type="OrthoDB" id="9803420at2"/>
<dbReference type="PROSITE" id="PS51975">
    <property type="entry name" value="RNASE_H_2"/>
    <property type="match status" value="1"/>
</dbReference>
<dbReference type="NCBIfam" id="NF000594">
    <property type="entry name" value="PRK00015.1-1"/>
    <property type="match status" value="1"/>
</dbReference>
<dbReference type="GO" id="GO:0004523">
    <property type="term" value="F:RNA-DNA hybrid ribonuclease activity"/>
    <property type="evidence" value="ECO:0007669"/>
    <property type="project" value="UniProtKB-UniRule"/>
</dbReference>
<keyword evidence="8 14" id="KW-0963">Cytoplasm</keyword>
<evidence type="ECO:0000256" key="11">
    <source>
        <dbReference type="ARBA" id="ARBA00022759"/>
    </source>
</evidence>
<keyword evidence="9 14" id="KW-0540">Nuclease</keyword>
<evidence type="ECO:0000256" key="6">
    <source>
        <dbReference type="ARBA" id="ARBA00012180"/>
    </source>
</evidence>
<comment type="cofactor">
    <cofactor evidence="14 15">
        <name>Mn(2+)</name>
        <dbReference type="ChEBI" id="CHEBI:29035"/>
    </cofactor>
    <cofactor evidence="14 15">
        <name>Mg(2+)</name>
        <dbReference type="ChEBI" id="CHEBI:18420"/>
    </cofactor>
    <text evidence="14 15">Manganese or magnesium. Binds 1 divalent metal ion per monomer in the absence of substrate. May bind a second metal ion after substrate binding.</text>
</comment>
<protein>
    <recommendedName>
        <fullName evidence="7 14">Ribonuclease HII</fullName>
        <shortName evidence="14">RNase HII</shortName>
        <ecNumber evidence="6 14">3.1.26.4</ecNumber>
    </recommendedName>
</protein>
<dbReference type="PANTHER" id="PTHR10954">
    <property type="entry name" value="RIBONUCLEASE H2 SUBUNIT A"/>
    <property type="match status" value="1"/>
</dbReference>
<evidence type="ECO:0000259" key="17">
    <source>
        <dbReference type="PROSITE" id="PS51975"/>
    </source>
</evidence>
<dbReference type="GO" id="GO:0030145">
    <property type="term" value="F:manganese ion binding"/>
    <property type="evidence" value="ECO:0007669"/>
    <property type="project" value="UniProtKB-UniRule"/>
</dbReference>
<dbReference type="Proteomes" id="UP000030647">
    <property type="component" value="Unassembled WGS sequence"/>
</dbReference>
<dbReference type="InterPro" id="IPR022898">
    <property type="entry name" value="RNase_HII"/>
</dbReference>
<keyword evidence="12 14" id="KW-0378">Hydrolase</keyword>
<name>U4TZ46_9LACO</name>
<evidence type="ECO:0000256" key="14">
    <source>
        <dbReference type="HAMAP-Rule" id="MF_00052"/>
    </source>
</evidence>
<dbReference type="GO" id="GO:0006298">
    <property type="term" value="P:mismatch repair"/>
    <property type="evidence" value="ECO:0007669"/>
    <property type="project" value="TreeGrafter"/>
</dbReference>
<organism evidence="18 19">
    <name type="scientific">Schleiferilactobacillus shenzhenensis LY-73</name>
    <dbReference type="NCBI Taxonomy" id="1231336"/>
    <lineage>
        <taxon>Bacteria</taxon>
        <taxon>Bacillati</taxon>
        <taxon>Bacillota</taxon>
        <taxon>Bacilli</taxon>
        <taxon>Lactobacillales</taxon>
        <taxon>Lactobacillaceae</taxon>
        <taxon>Schleiferilactobacillus</taxon>
    </lineage>
</organism>
<gene>
    <name evidence="14 18" type="primary">rnhB</name>
    <name evidence="18" type="ORF">L248_0266</name>
</gene>
<dbReference type="SUPFAM" id="SSF53098">
    <property type="entry name" value="Ribonuclease H-like"/>
    <property type="match status" value="1"/>
</dbReference>
<dbReference type="InterPro" id="IPR012337">
    <property type="entry name" value="RNaseH-like_sf"/>
</dbReference>
<comment type="cofactor">
    <cofactor evidence="2">
        <name>Mg(2+)</name>
        <dbReference type="ChEBI" id="CHEBI:18420"/>
    </cofactor>
</comment>
<dbReference type="CDD" id="cd07182">
    <property type="entry name" value="RNase_HII_bacteria_HII_like"/>
    <property type="match status" value="1"/>
</dbReference>
<evidence type="ECO:0000256" key="10">
    <source>
        <dbReference type="ARBA" id="ARBA00022723"/>
    </source>
</evidence>